<evidence type="ECO:0000313" key="3">
    <source>
        <dbReference type="Proteomes" id="UP001183414"/>
    </source>
</evidence>
<comment type="caution">
    <text evidence="2">The sequence shown here is derived from an EMBL/GenBank/DDBJ whole genome shotgun (WGS) entry which is preliminary data.</text>
</comment>
<dbReference type="Gene3D" id="1.10.10.10">
    <property type="entry name" value="Winged helix-like DNA-binding domain superfamily/Winged helix DNA-binding domain"/>
    <property type="match status" value="1"/>
</dbReference>
<sequence length="162" mass="17430">MPAPSAPGSPPPDLQAFAVRLRRMNAEFNRIAQEFARAHGLHHTDVQALVAVLDGDGQGGALTPGRLREHLNLTSGAVSACLNRLEAAGHIQRVRDPDDGRVVHLHYAAAGRAVARAYFRPLADGTDAARRHFTGDELRTVLRFLDAMGDELSAVRSTPSDP</sequence>
<dbReference type="InterPro" id="IPR000835">
    <property type="entry name" value="HTH_MarR-typ"/>
</dbReference>
<dbReference type="SMART" id="SM00347">
    <property type="entry name" value="HTH_MARR"/>
    <property type="match status" value="1"/>
</dbReference>
<dbReference type="EMBL" id="JAVREQ010000023">
    <property type="protein sequence ID" value="MDT0381528.1"/>
    <property type="molecule type" value="Genomic_DNA"/>
</dbReference>
<dbReference type="InterPro" id="IPR039422">
    <property type="entry name" value="MarR/SlyA-like"/>
</dbReference>
<accession>A0ABU2P0V6</accession>
<dbReference type="PROSITE" id="PS50995">
    <property type="entry name" value="HTH_MARR_2"/>
    <property type="match status" value="1"/>
</dbReference>
<protein>
    <submittedName>
        <fullName evidence="2">Helix-turn-helix domain-containing protein</fullName>
    </submittedName>
</protein>
<dbReference type="InterPro" id="IPR036388">
    <property type="entry name" value="WH-like_DNA-bd_sf"/>
</dbReference>
<reference evidence="3" key="1">
    <citation type="submission" date="2023-07" db="EMBL/GenBank/DDBJ databases">
        <title>30 novel species of actinomycetes from the DSMZ collection.</title>
        <authorList>
            <person name="Nouioui I."/>
        </authorList>
    </citation>
    <scope>NUCLEOTIDE SEQUENCE [LARGE SCALE GENOMIC DNA]</scope>
    <source>
        <strain evidence="3">DSM 42041</strain>
    </source>
</reference>
<feature type="domain" description="HTH marR-type" evidence="1">
    <location>
        <begin position="14"/>
        <end position="150"/>
    </location>
</feature>
<dbReference type="SUPFAM" id="SSF46785">
    <property type="entry name" value="Winged helix' DNA-binding domain"/>
    <property type="match status" value="1"/>
</dbReference>
<keyword evidence="3" id="KW-1185">Reference proteome</keyword>
<organism evidence="2 3">
    <name type="scientific">Streptomyces hazeniae</name>
    <dbReference type="NCBI Taxonomy" id="3075538"/>
    <lineage>
        <taxon>Bacteria</taxon>
        <taxon>Bacillati</taxon>
        <taxon>Actinomycetota</taxon>
        <taxon>Actinomycetes</taxon>
        <taxon>Kitasatosporales</taxon>
        <taxon>Streptomycetaceae</taxon>
        <taxon>Streptomyces</taxon>
    </lineage>
</organism>
<dbReference type="PANTHER" id="PTHR33164:SF106">
    <property type="entry name" value="TRANSCRIPTIONAL REGULATORY PROTEIN"/>
    <property type="match status" value="1"/>
</dbReference>
<dbReference type="Pfam" id="PF12802">
    <property type="entry name" value="MarR_2"/>
    <property type="match status" value="1"/>
</dbReference>
<dbReference type="Proteomes" id="UP001183414">
    <property type="component" value="Unassembled WGS sequence"/>
</dbReference>
<dbReference type="InterPro" id="IPR036390">
    <property type="entry name" value="WH_DNA-bd_sf"/>
</dbReference>
<name>A0ABU2P0V6_9ACTN</name>
<dbReference type="PANTHER" id="PTHR33164">
    <property type="entry name" value="TRANSCRIPTIONAL REGULATOR, MARR FAMILY"/>
    <property type="match status" value="1"/>
</dbReference>
<gene>
    <name evidence="2" type="ORF">RM572_22475</name>
</gene>
<dbReference type="RefSeq" id="WP_311675222.1">
    <property type="nucleotide sequence ID" value="NZ_JAVREQ010000023.1"/>
</dbReference>
<evidence type="ECO:0000313" key="2">
    <source>
        <dbReference type="EMBL" id="MDT0381528.1"/>
    </source>
</evidence>
<evidence type="ECO:0000259" key="1">
    <source>
        <dbReference type="PROSITE" id="PS50995"/>
    </source>
</evidence>
<proteinExistence type="predicted"/>